<proteinExistence type="inferred from homology"/>
<evidence type="ECO:0000256" key="8">
    <source>
        <dbReference type="RuleBase" id="RU004474"/>
    </source>
</evidence>
<dbReference type="EMBL" id="JBHUMM010000043">
    <property type="protein sequence ID" value="MFD2673105.1"/>
    <property type="molecule type" value="Genomic_DNA"/>
</dbReference>
<organism evidence="10 11">
    <name type="scientific">Marinicrinis sediminis</name>
    <dbReference type="NCBI Taxonomy" id="1652465"/>
    <lineage>
        <taxon>Bacteria</taxon>
        <taxon>Bacillati</taxon>
        <taxon>Bacillota</taxon>
        <taxon>Bacilli</taxon>
        <taxon>Bacillales</taxon>
        <taxon>Paenibacillaceae</taxon>
    </lineage>
</organism>
<comment type="similarity">
    <text evidence="2 7 8">Belongs to the dihydrofolate reductase family.</text>
</comment>
<dbReference type="PROSITE" id="PS51330">
    <property type="entry name" value="DHFR_2"/>
    <property type="match status" value="1"/>
</dbReference>
<dbReference type="SUPFAM" id="SSF53597">
    <property type="entry name" value="Dihydrofolate reductase-like"/>
    <property type="match status" value="1"/>
</dbReference>
<keyword evidence="11" id="KW-1185">Reference proteome</keyword>
<comment type="function">
    <text evidence="7">Key enzyme in folate metabolism. Catalyzes an essential reaction for de novo glycine and purine synthesis, and for DNA precursor synthesis.</text>
</comment>
<dbReference type="PIRSF" id="PIRSF000194">
    <property type="entry name" value="DHFR"/>
    <property type="match status" value="1"/>
</dbReference>
<dbReference type="InterPro" id="IPR012259">
    <property type="entry name" value="DHFR"/>
</dbReference>
<keyword evidence="6 7" id="KW-0560">Oxidoreductase</keyword>
<evidence type="ECO:0000256" key="7">
    <source>
        <dbReference type="PIRNR" id="PIRNR000194"/>
    </source>
</evidence>
<feature type="domain" description="DHFR" evidence="9">
    <location>
        <begin position="1"/>
        <end position="163"/>
    </location>
</feature>
<comment type="caution">
    <text evidence="10">The sequence shown here is derived from an EMBL/GenBank/DDBJ whole genome shotgun (WGS) entry which is preliminary data.</text>
</comment>
<keyword evidence="5 7" id="KW-0521">NADP</keyword>
<dbReference type="InterPro" id="IPR024072">
    <property type="entry name" value="DHFR-like_dom_sf"/>
</dbReference>
<evidence type="ECO:0000313" key="10">
    <source>
        <dbReference type="EMBL" id="MFD2673105.1"/>
    </source>
</evidence>
<evidence type="ECO:0000313" key="11">
    <source>
        <dbReference type="Proteomes" id="UP001597497"/>
    </source>
</evidence>
<dbReference type="PANTHER" id="PTHR48069">
    <property type="entry name" value="DIHYDROFOLATE REDUCTASE"/>
    <property type="match status" value="1"/>
</dbReference>
<dbReference type="CDD" id="cd00209">
    <property type="entry name" value="DHFR"/>
    <property type="match status" value="1"/>
</dbReference>
<evidence type="ECO:0000256" key="3">
    <source>
        <dbReference type="ARBA" id="ARBA00012856"/>
    </source>
</evidence>
<keyword evidence="4 7" id="KW-0554">One-carbon metabolism</keyword>
<evidence type="ECO:0000256" key="1">
    <source>
        <dbReference type="ARBA" id="ARBA00004903"/>
    </source>
</evidence>
<sequence length="172" mass="19648">MIALIWAMGENRVIGKNNQMPWHLPADLTYFKQTTMGAPVLMGRKTFESIGKPLPGRENWILTTNQDYVADGCKVVHTVDELLEQLKQDDEPNDTLFVIGGAQIYRQFLAVADRLYVTHIHQAFEGDTFFPDYDAAQWRLVQQIEGQVNERNPYPHDFCVYERIGSSDPAST</sequence>
<dbReference type="EC" id="1.5.1.3" evidence="3 7"/>
<comment type="pathway">
    <text evidence="1 7">Cofactor biosynthesis; tetrahydrofolate biosynthesis; 5,6,7,8-tetrahydrofolate from 7,8-dihydrofolate: step 1/1.</text>
</comment>
<dbReference type="PRINTS" id="PR00070">
    <property type="entry name" value="DHFR"/>
</dbReference>
<dbReference type="InterPro" id="IPR001796">
    <property type="entry name" value="DHFR_dom"/>
</dbReference>
<evidence type="ECO:0000259" key="9">
    <source>
        <dbReference type="PROSITE" id="PS51330"/>
    </source>
</evidence>
<dbReference type="PANTHER" id="PTHR48069:SF3">
    <property type="entry name" value="DIHYDROFOLATE REDUCTASE"/>
    <property type="match status" value="1"/>
</dbReference>
<comment type="catalytic activity">
    <reaction evidence="7">
        <text>(6S)-5,6,7,8-tetrahydrofolate + NADP(+) = 7,8-dihydrofolate + NADPH + H(+)</text>
        <dbReference type="Rhea" id="RHEA:15009"/>
        <dbReference type="ChEBI" id="CHEBI:15378"/>
        <dbReference type="ChEBI" id="CHEBI:57451"/>
        <dbReference type="ChEBI" id="CHEBI:57453"/>
        <dbReference type="ChEBI" id="CHEBI:57783"/>
        <dbReference type="ChEBI" id="CHEBI:58349"/>
        <dbReference type="EC" id="1.5.1.3"/>
    </reaction>
</comment>
<dbReference type="RefSeq" id="WP_379930662.1">
    <property type="nucleotide sequence ID" value="NZ_JBHUMM010000043.1"/>
</dbReference>
<evidence type="ECO:0000256" key="6">
    <source>
        <dbReference type="ARBA" id="ARBA00023002"/>
    </source>
</evidence>
<dbReference type="Gene3D" id="3.40.430.10">
    <property type="entry name" value="Dihydrofolate Reductase, subunit A"/>
    <property type="match status" value="1"/>
</dbReference>
<accession>A0ABW5RDD9</accession>
<dbReference type="PROSITE" id="PS00075">
    <property type="entry name" value="DHFR_1"/>
    <property type="match status" value="1"/>
</dbReference>
<gene>
    <name evidence="10" type="ORF">ACFSUC_16155</name>
</gene>
<evidence type="ECO:0000256" key="2">
    <source>
        <dbReference type="ARBA" id="ARBA00009539"/>
    </source>
</evidence>
<dbReference type="GO" id="GO:0004146">
    <property type="term" value="F:dihydrofolate reductase activity"/>
    <property type="evidence" value="ECO:0007669"/>
    <property type="project" value="UniProtKB-EC"/>
</dbReference>
<protein>
    <recommendedName>
        <fullName evidence="3 7">Dihydrofolate reductase</fullName>
        <ecNumber evidence="3 7">1.5.1.3</ecNumber>
    </recommendedName>
</protein>
<name>A0ABW5RDD9_9BACL</name>
<evidence type="ECO:0000256" key="5">
    <source>
        <dbReference type="ARBA" id="ARBA00022857"/>
    </source>
</evidence>
<dbReference type="InterPro" id="IPR017925">
    <property type="entry name" value="DHFR_CS"/>
</dbReference>
<dbReference type="Proteomes" id="UP001597497">
    <property type="component" value="Unassembled WGS sequence"/>
</dbReference>
<reference evidence="11" key="1">
    <citation type="journal article" date="2019" name="Int. J. Syst. Evol. Microbiol.">
        <title>The Global Catalogue of Microorganisms (GCM) 10K type strain sequencing project: providing services to taxonomists for standard genome sequencing and annotation.</title>
        <authorList>
            <consortium name="The Broad Institute Genomics Platform"/>
            <consortium name="The Broad Institute Genome Sequencing Center for Infectious Disease"/>
            <person name="Wu L."/>
            <person name="Ma J."/>
        </authorList>
    </citation>
    <scope>NUCLEOTIDE SEQUENCE [LARGE SCALE GENOMIC DNA]</scope>
    <source>
        <strain evidence="11">KCTC 33676</strain>
    </source>
</reference>
<dbReference type="Pfam" id="PF00186">
    <property type="entry name" value="DHFR_1"/>
    <property type="match status" value="1"/>
</dbReference>
<evidence type="ECO:0000256" key="4">
    <source>
        <dbReference type="ARBA" id="ARBA00022563"/>
    </source>
</evidence>